<dbReference type="InterPro" id="IPR017441">
    <property type="entry name" value="Protein_kinase_ATP_BS"/>
</dbReference>
<keyword evidence="3" id="KW-1015">Disulfide bond</keyword>
<evidence type="ECO:0000256" key="6">
    <source>
        <dbReference type="SAM" id="Phobius"/>
    </source>
</evidence>
<dbReference type="FunFam" id="2.90.10.10:FF:000013">
    <property type="entry name" value="G-type lectin S-receptor-like serine/threonine-protein kinase LECRK1"/>
    <property type="match status" value="1"/>
</dbReference>
<dbReference type="Gene3D" id="3.30.200.20">
    <property type="entry name" value="Phosphorylase Kinase, domain 1"/>
    <property type="match status" value="1"/>
</dbReference>
<proteinExistence type="predicted"/>
<sequence length="551" mass="61701">MLICSTTAQSQKNVSLGSLLIAQNNSLLCESSSGEFAFGFQRVGKEGFLLSIWCNKIPQRTIVWSANRNGLVQEGSKVELTQFGLFLKDQKGNQIWNAGTGVAYAAMPDTRNFVLANEGSVCLWESFNEPTDTLLPTQSFPQGRLRVVRYSETNYSSGKFQLILQTNGVLALYTRKLPLETRNYVYWKSNNRTVDRLIFDQSGFVYLESKKGTFLDAVLLRSNDSSAQEKLYQRAVFEQDGVFRHYVCLKKDNNQGSWKWNTVKFIPSNICTSILKQDGPGACGFNSYCSLGNDLRPKCHCPNGCPFINPNDEKKGCKRIFDAQTCNKNHSRNVDDLFCFDSMENTDWPQSEYDHFQLTTEDWCILACLSDCFCAVAVFRNGECWKRKVPLTNGRTDPSVGGKAMIKIGKYNSTSNSGGSSKNLAKEDDSRLVLIGSVLLSGSVFLNILLLLAACFILFRFKWKAKLVQLPNHRVTNGMNLRSFTYEELEKATNGFSEQLGSGAFGTVFKGVLTLGGRNLVAVKKLDNMTRESEQELKEEVSASDAPIIRF</sequence>
<keyword evidence="5" id="KW-0067">ATP-binding</keyword>
<keyword evidence="4" id="KW-0325">Glycoprotein</keyword>
<dbReference type="PROSITE" id="PS00107">
    <property type="entry name" value="PROTEIN_KINASE_ATP"/>
    <property type="match status" value="1"/>
</dbReference>
<dbReference type="Proteomes" id="UP001187192">
    <property type="component" value="Unassembled WGS sequence"/>
</dbReference>
<evidence type="ECO:0000259" key="7">
    <source>
        <dbReference type="PROSITE" id="PS50011"/>
    </source>
</evidence>
<feature type="domain" description="Bulb-type lectin" evidence="8">
    <location>
        <begin position="12"/>
        <end position="136"/>
    </location>
</feature>
<dbReference type="InterPro" id="IPR000719">
    <property type="entry name" value="Prot_kinase_dom"/>
</dbReference>
<keyword evidence="10" id="KW-1185">Reference proteome</keyword>
<feature type="binding site" evidence="5">
    <location>
        <position position="525"/>
    </location>
    <ligand>
        <name>ATP</name>
        <dbReference type="ChEBI" id="CHEBI:30616"/>
    </ligand>
</feature>
<evidence type="ECO:0000313" key="10">
    <source>
        <dbReference type="Proteomes" id="UP001187192"/>
    </source>
</evidence>
<accession>A0AA88CQX8</accession>
<dbReference type="InterPro" id="IPR001480">
    <property type="entry name" value="Bulb-type_lectin_dom"/>
</dbReference>
<evidence type="ECO:0000256" key="2">
    <source>
        <dbReference type="ARBA" id="ARBA00022729"/>
    </source>
</evidence>
<dbReference type="SMART" id="SM00108">
    <property type="entry name" value="B_lectin"/>
    <property type="match status" value="1"/>
</dbReference>
<protein>
    <submittedName>
        <fullName evidence="9">Uncharacterized protein</fullName>
    </submittedName>
</protein>
<keyword evidence="5" id="KW-0547">Nucleotide-binding</keyword>
<dbReference type="InterPro" id="IPR011009">
    <property type="entry name" value="Kinase-like_dom_sf"/>
</dbReference>
<dbReference type="PANTHER" id="PTHR47976">
    <property type="entry name" value="G-TYPE LECTIN S-RECEPTOR-LIKE SERINE/THREONINE-PROTEIN KINASE SD2-5"/>
    <property type="match status" value="1"/>
</dbReference>
<dbReference type="PANTHER" id="PTHR47976:SF108">
    <property type="entry name" value="G-TYPE LECTIN S-RECEPTOR-LIKE SERINE_THREONINE-PROTEIN KINASE LECRK1"/>
    <property type="match status" value="1"/>
</dbReference>
<gene>
    <name evidence="9" type="ORF">TIFTF001_001338</name>
</gene>
<reference evidence="9" key="1">
    <citation type="submission" date="2023-07" db="EMBL/GenBank/DDBJ databases">
        <title>draft genome sequence of fig (Ficus carica).</title>
        <authorList>
            <person name="Takahashi T."/>
            <person name="Nishimura K."/>
        </authorList>
    </citation>
    <scope>NUCLEOTIDE SEQUENCE</scope>
</reference>
<dbReference type="GO" id="GO:0004672">
    <property type="term" value="F:protein kinase activity"/>
    <property type="evidence" value="ECO:0007669"/>
    <property type="project" value="InterPro"/>
</dbReference>
<comment type="caution">
    <text evidence="9">The sequence shown here is derived from an EMBL/GenBank/DDBJ whole genome shotgun (WGS) entry which is preliminary data.</text>
</comment>
<dbReference type="EMBL" id="BTGU01000001">
    <property type="protein sequence ID" value="GMN26546.1"/>
    <property type="molecule type" value="Genomic_DNA"/>
</dbReference>
<dbReference type="Gene3D" id="2.90.10.30">
    <property type="match status" value="1"/>
</dbReference>
<dbReference type="SUPFAM" id="SSF51110">
    <property type="entry name" value="alpha-D-mannose-specific plant lectins"/>
    <property type="match status" value="1"/>
</dbReference>
<evidence type="ECO:0000313" key="9">
    <source>
        <dbReference type="EMBL" id="GMN26546.1"/>
    </source>
</evidence>
<evidence type="ECO:0000256" key="5">
    <source>
        <dbReference type="PROSITE-ProRule" id="PRU10141"/>
    </source>
</evidence>
<dbReference type="GO" id="GO:0005524">
    <property type="term" value="F:ATP binding"/>
    <property type="evidence" value="ECO:0007669"/>
    <property type="project" value="UniProtKB-UniRule"/>
</dbReference>
<feature type="transmembrane region" description="Helical" evidence="6">
    <location>
        <begin position="432"/>
        <end position="459"/>
    </location>
</feature>
<keyword evidence="1" id="KW-0245">EGF-like domain</keyword>
<dbReference type="InterPro" id="IPR051343">
    <property type="entry name" value="G-type_lectin_kinases/EP1-like"/>
</dbReference>
<dbReference type="PROSITE" id="PS50011">
    <property type="entry name" value="PROTEIN_KINASE_DOM"/>
    <property type="match status" value="1"/>
</dbReference>
<dbReference type="FunFam" id="2.90.10.30:FF:000001">
    <property type="entry name" value="Serine/threonine-protein kinase"/>
    <property type="match status" value="1"/>
</dbReference>
<dbReference type="AlphaFoldDB" id="A0AA88CQX8"/>
<dbReference type="Gene3D" id="2.90.10.10">
    <property type="entry name" value="Bulb-type lectin domain"/>
    <property type="match status" value="1"/>
</dbReference>
<keyword evidence="2" id="KW-0732">Signal</keyword>
<dbReference type="PROSITE" id="PS50927">
    <property type="entry name" value="BULB_LECTIN"/>
    <property type="match status" value="1"/>
</dbReference>
<evidence type="ECO:0000256" key="3">
    <source>
        <dbReference type="ARBA" id="ARBA00023157"/>
    </source>
</evidence>
<dbReference type="InterPro" id="IPR036426">
    <property type="entry name" value="Bulb-type_lectin_dom_sf"/>
</dbReference>
<dbReference type="Pfam" id="PF01453">
    <property type="entry name" value="B_lectin"/>
    <property type="match status" value="1"/>
</dbReference>
<name>A0AA88CQX8_FICCA</name>
<keyword evidence="6" id="KW-0472">Membrane</keyword>
<dbReference type="SUPFAM" id="SSF56112">
    <property type="entry name" value="Protein kinase-like (PK-like)"/>
    <property type="match status" value="1"/>
</dbReference>
<keyword evidence="6" id="KW-1133">Transmembrane helix</keyword>
<evidence type="ECO:0000256" key="4">
    <source>
        <dbReference type="ARBA" id="ARBA00023180"/>
    </source>
</evidence>
<evidence type="ECO:0000256" key="1">
    <source>
        <dbReference type="ARBA" id="ARBA00022536"/>
    </source>
</evidence>
<evidence type="ECO:0000259" key="8">
    <source>
        <dbReference type="PROSITE" id="PS50927"/>
    </source>
</evidence>
<organism evidence="9 10">
    <name type="scientific">Ficus carica</name>
    <name type="common">Common fig</name>
    <dbReference type="NCBI Taxonomy" id="3494"/>
    <lineage>
        <taxon>Eukaryota</taxon>
        <taxon>Viridiplantae</taxon>
        <taxon>Streptophyta</taxon>
        <taxon>Embryophyta</taxon>
        <taxon>Tracheophyta</taxon>
        <taxon>Spermatophyta</taxon>
        <taxon>Magnoliopsida</taxon>
        <taxon>eudicotyledons</taxon>
        <taxon>Gunneridae</taxon>
        <taxon>Pentapetalae</taxon>
        <taxon>rosids</taxon>
        <taxon>fabids</taxon>
        <taxon>Rosales</taxon>
        <taxon>Moraceae</taxon>
        <taxon>Ficeae</taxon>
        <taxon>Ficus</taxon>
    </lineage>
</organism>
<feature type="domain" description="Protein kinase" evidence="7">
    <location>
        <begin position="494"/>
        <end position="551"/>
    </location>
</feature>
<keyword evidence="6" id="KW-0812">Transmembrane</keyword>